<name>A0A1Q5ULI6_9EURO</name>
<evidence type="ECO:0000256" key="4">
    <source>
        <dbReference type="ARBA" id="ARBA00023163"/>
    </source>
</evidence>
<keyword evidence="3" id="KW-0238">DNA-binding</keyword>
<dbReference type="Proteomes" id="UP000186955">
    <property type="component" value="Unassembled WGS sequence"/>
</dbReference>
<evidence type="ECO:0000259" key="8">
    <source>
        <dbReference type="Pfam" id="PF20222"/>
    </source>
</evidence>
<feature type="region of interest" description="Disordered" evidence="6">
    <location>
        <begin position="555"/>
        <end position="633"/>
    </location>
</feature>
<evidence type="ECO:0000256" key="2">
    <source>
        <dbReference type="ARBA" id="ARBA00022553"/>
    </source>
</evidence>
<feature type="region of interest" description="Disordered" evidence="6">
    <location>
        <begin position="323"/>
        <end position="350"/>
    </location>
</feature>
<keyword evidence="5" id="KW-0539">Nucleus</keyword>
<evidence type="ECO:0000259" key="7">
    <source>
        <dbReference type="Pfam" id="PF04182"/>
    </source>
</evidence>
<keyword evidence="10" id="KW-1185">Reference proteome</keyword>
<feature type="domain" description="Transcription factor tau subunit sfc3/Tfc3 C-terminal" evidence="8">
    <location>
        <begin position="1384"/>
        <end position="1795"/>
    </location>
</feature>
<proteinExistence type="predicted"/>
<feature type="compositionally biased region" description="Basic residues" evidence="6">
    <location>
        <begin position="562"/>
        <end position="573"/>
    </location>
</feature>
<evidence type="ECO:0000313" key="10">
    <source>
        <dbReference type="Proteomes" id="UP000186955"/>
    </source>
</evidence>
<dbReference type="InterPro" id="IPR035625">
    <property type="entry name" value="Tfc3-like_eWH"/>
</dbReference>
<dbReference type="GO" id="GO:0003677">
    <property type="term" value="F:DNA binding"/>
    <property type="evidence" value="ECO:0007669"/>
    <property type="project" value="UniProtKB-KW"/>
</dbReference>
<dbReference type="GO" id="GO:0042791">
    <property type="term" value="P:5S class rRNA transcription by RNA polymerase III"/>
    <property type="evidence" value="ECO:0007669"/>
    <property type="project" value="TreeGrafter"/>
</dbReference>
<organism evidence="9 10">
    <name type="scientific">Penicillium subrubescens</name>
    <dbReference type="NCBI Taxonomy" id="1316194"/>
    <lineage>
        <taxon>Eukaryota</taxon>
        <taxon>Fungi</taxon>
        <taxon>Dikarya</taxon>
        <taxon>Ascomycota</taxon>
        <taxon>Pezizomycotina</taxon>
        <taxon>Eurotiomycetes</taxon>
        <taxon>Eurotiomycetidae</taxon>
        <taxon>Eurotiales</taxon>
        <taxon>Aspergillaceae</taxon>
        <taxon>Penicillium</taxon>
    </lineage>
</organism>
<feature type="compositionally biased region" description="Acidic residues" evidence="6">
    <location>
        <begin position="327"/>
        <end position="339"/>
    </location>
</feature>
<feature type="region of interest" description="Disordered" evidence="6">
    <location>
        <begin position="743"/>
        <end position="933"/>
    </location>
</feature>
<feature type="region of interest" description="Disordered" evidence="6">
    <location>
        <begin position="87"/>
        <end position="114"/>
    </location>
</feature>
<dbReference type="InterPro" id="IPR007309">
    <property type="entry name" value="TFIIIC_Bblock-bd"/>
</dbReference>
<dbReference type="InterPro" id="IPR046488">
    <property type="entry name" value="Sfc3/Tfc3_C"/>
</dbReference>
<keyword evidence="2" id="KW-0597">Phosphoprotein</keyword>
<dbReference type="GO" id="GO:0005634">
    <property type="term" value="C:nucleus"/>
    <property type="evidence" value="ECO:0007669"/>
    <property type="project" value="UniProtKB-SubCell"/>
</dbReference>
<sequence length="1878" mass="208772">MAPSLQELIDFLLNEVALCGSQGATLSGILEAIEDFYQNAHQETSQRSQTVDRRFKAKVWSWLMRQPEVSVRPDDEWRRLSLDEAEQKNRELEEAGSHQDPDADGDQDEVPPTPSSIRIFVSKERMWYALTGHEPDETKVPASEFMLLSIIASRKSAGIAQTDLVRISNQDKRSVPKRTDALAHKGYVEKRPIQVRSARTSLVTFRRFVKPATAVETAVEGPSGGISERPIINFDAFNAKLFGILKEFGIISRNDLKRRLGFEDRWRWRILSRALRKFERIGVLKRVRAKSQYDKIHPCVMLVREPTETDLAKFNAVSGELNRTVDDQADDDDDIDDTAGNEPAGADEGALEMAKDKPVLEAGRTVPSWTPDRSVANQIFDIVNNSGTAGITNHEINRICFGSIYRRPSESALHRLTDCWQLSQPPHLRHLGIVRDTAIEKTTFFYVHYSVKNFAKMVESGKTSWEAVEFPPQKAKAAKCVLPAVDVTVQRDKYGFHESSAVKDLLKNGNASLFEALAVCKPPTYLLSSSDPMPVKLANGHFMVDMGRSAVTGTVIPSPISARRHGGRPRGPRYKGSQKQSNLSKMERSSPGIPDPDDPDAMELDNIPHAVPDHLTWGQPSRQTPRAGHKRAKLEGLSEKEIFEALGMDETWTEYNVLVNECPNPGVYVTPQGKRRPAGRKQGRPARSRIAVFRSARLASFSWFPKPNGDKGDAAIEEQETSAEVGALGNGVPISVPIAPGAEGFTTFRPASNVQTTTRTSTRRKRAQDDLDHTDSQTPALTALEEPQRTMRRPRKQAHLEEPREDADEVLAEAPESPAPEETVQIPHEVESAPAVTRQKSPTVHPLSDDEAEVSTPKRRRIASPAQPVSREITQAESLKATASPASPAKRASGPKRRGPRPFSRNWLSKAIPPTPADAPGETPQLVHGSADRGGSISLLRRNIIMEIIEKAGGAYPSVPEIWFPFATVWLKRKQKERPDNRTVKTAIRNLVDAGKLRQLTFCGKGPKGAMVTKTILTKPEISPEEPFVKEMQRKLLAATDQRLSYSPNIELDPELVRHTGQTGVPKLALPMVSGATVQLQQKPATVIAEEQRTERRVQKDLLKRLEDQLGIGSDTSATGNKRLMKIGPRGPRQPGQVSLIGAHRTLISRPGVGKPVRRTKGEIVKPMSAISPHAMLMHPKQAFHSSSGTFGTFGLARKPRIMKKPGGGDAESSVRELAKLASAPNITQTGRVKTFHSKAERILRWELEHEEIFDEAHHGTDTYIEQTVSDEFENVPIAGVIRFDTEQPARPAPQRRSTMTTRGAVYTGPLREIRPRPPPEAAPIAMPPEYQPFHKIAPGPARRRIDGVDTSIPNRHGVQPDDVRIQRTRRRVALPPLVQILYRKIMVAIVAVRVLAGGSEARSIDWDLVSAAFPKQDPAFIQEHAKNILAKSRLQIAGMQRDFQEQYLEAYAQQKVPPIDYDQLDQYNWPAVVEWANIELEFSTSEKAPVLPATREEFDSIFELRPETVPAADELYTVTSGITLNYKRGLMAHVPFAVQVGAGQDRPVQGPRKNELARLDVVKTWVRANVAASDSTYDPPRAEEALKPFGTQLINSAVQSLLTDRVISMGNKGRVVPGRNYDLTDHLLAALSRKRLIDCPILKRAAYFKTAILDPQLQSTGSFDVHYHAEDGDILALINLFNHGQLTLHPRGQPRNRWGLTEGGYLTRQMDKNLLRFAVEVRPSATYAYGNPIQTQATLPAPLPPPSNDPNLPPKLPLWFDIHGFLIPQLWEMAIASVLGCVSMRQGLSPERISGMIKPAMGAWEIELLLNWLKEVGVVDRQSRDEKNGWMVRQWWWMVLTEEESGTVVPDPKAVADLVAELVAEPVSHVEEPMAST</sequence>
<comment type="subcellular location">
    <subcellularLocation>
        <location evidence="1">Nucleus</location>
    </subcellularLocation>
</comment>
<gene>
    <name evidence="9" type="ORF">PENSUB_933</name>
</gene>
<dbReference type="EMBL" id="MNBE01000130">
    <property type="protein sequence ID" value="OKP13331.1"/>
    <property type="molecule type" value="Genomic_DNA"/>
</dbReference>
<feature type="compositionally biased region" description="Low complexity" evidence="6">
    <location>
        <begin position="812"/>
        <end position="822"/>
    </location>
</feature>
<accession>A0A1Q5ULI6</accession>
<dbReference type="Pfam" id="PF04182">
    <property type="entry name" value="B-block_TFIIIC"/>
    <property type="match status" value="1"/>
</dbReference>
<dbReference type="STRING" id="1316194.A0A1Q5ULI6"/>
<evidence type="ECO:0000256" key="3">
    <source>
        <dbReference type="ARBA" id="ARBA00023125"/>
    </source>
</evidence>
<reference evidence="9 10" key="1">
    <citation type="submission" date="2016-10" db="EMBL/GenBank/DDBJ databases">
        <title>Genome sequence of the ascomycete fungus Penicillium subrubescens.</title>
        <authorList>
            <person name="De Vries R.P."/>
            <person name="Peng M."/>
            <person name="Dilokpimol A."/>
            <person name="Hilden K."/>
            <person name="Makela M.R."/>
            <person name="Grigoriev I."/>
            <person name="Riley R."/>
            <person name="Granchi Z."/>
        </authorList>
    </citation>
    <scope>NUCLEOTIDE SEQUENCE [LARGE SCALE GENOMIC DNA]</scope>
    <source>
        <strain evidence="9 10">CBS 132785</strain>
    </source>
</reference>
<comment type="caution">
    <text evidence="9">The sequence shown here is derived from an EMBL/GenBank/DDBJ whole genome shotgun (WGS) entry which is preliminary data.</text>
</comment>
<evidence type="ECO:0000256" key="6">
    <source>
        <dbReference type="SAM" id="MobiDB-lite"/>
    </source>
</evidence>
<dbReference type="OrthoDB" id="5403573at2759"/>
<feature type="compositionally biased region" description="Basic and acidic residues" evidence="6">
    <location>
        <begin position="87"/>
        <end position="101"/>
    </location>
</feature>
<protein>
    <submittedName>
        <fullName evidence="9">Transcription factor tau subunit sfc3</fullName>
    </submittedName>
</protein>
<evidence type="ECO:0000256" key="1">
    <source>
        <dbReference type="ARBA" id="ARBA00004123"/>
    </source>
</evidence>
<dbReference type="GO" id="GO:0006384">
    <property type="term" value="P:transcription initiation at RNA polymerase III promoter"/>
    <property type="evidence" value="ECO:0007669"/>
    <property type="project" value="InterPro"/>
</dbReference>
<dbReference type="Pfam" id="PF20222">
    <property type="entry name" value="DUF6581"/>
    <property type="match status" value="1"/>
</dbReference>
<dbReference type="GO" id="GO:0000127">
    <property type="term" value="C:transcription factor TFIIIC complex"/>
    <property type="evidence" value="ECO:0007669"/>
    <property type="project" value="InterPro"/>
</dbReference>
<keyword evidence="4" id="KW-0804">Transcription</keyword>
<dbReference type="CDD" id="cd16169">
    <property type="entry name" value="Tau138_eWH"/>
    <property type="match status" value="1"/>
</dbReference>
<feature type="domain" description="B-block binding subunit of TFIIIC" evidence="7">
    <location>
        <begin position="142"/>
        <end position="210"/>
    </location>
</feature>
<evidence type="ECO:0000256" key="5">
    <source>
        <dbReference type="ARBA" id="ARBA00023242"/>
    </source>
</evidence>
<evidence type="ECO:0000313" key="9">
    <source>
        <dbReference type="EMBL" id="OKP13331.1"/>
    </source>
</evidence>
<dbReference type="PANTHER" id="PTHR15180">
    <property type="entry name" value="GENERAL TRANSCRIPTION FACTOR 3C POLYPEPTIDE 1"/>
    <property type="match status" value="1"/>
</dbReference>
<feature type="region of interest" description="Disordered" evidence="6">
    <location>
        <begin position="1113"/>
        <end position="1136"/>
    </location>
</feature>
<dbReference type="InterPro" id="IPR044210">
    <property type="entry name" value="Tfc3-like"/>
</dbReference>
<dbReference type="PANTHER" id="PTHR15180:SF1">
    <property type="entry name" value="GENERAL TRANSCRIPTION FACTOR 3C POLYPEPTIDE 1"/>
    <property type="match status" value="1"/>
</dbReference>